<dbReference type="InterPro" id="IPR021848">
    <property type="entry name" value="HODM_asu-like"/>
</dbReference>
<evidence type="ECO:0000313" key="2">
    <source>
        <dbReference type="Proteomes" id="UP000766486"/>
    </source>
</evidence>
<evidence type="ECO:0000313" key="1">
    <source>
        <dbReference type="EMBL" id="VUC35486.1"/>
    </source>
</evidence>
<dbReference type="EMBL" id="CABFNS010000910">
    <property type="protein sequence ID" value="VUC35486.1"/>
    <property type="molecule type" value="Genomic_DNA"/>
</dbReference>
<proteinExistence type="predicted"/>
<dbReference type="Proteomes" id="UP000766486">
    <property type="component" value="Unassembled WGS sequence"/>
</dbReference>
<accession>A0ABY6UXC9</accession>
<keyword evidence="2" id="KW-1185">Reference proteome</keyword>
<reference evidence="1 2" key="1">
    <citation type="submission" date="2019-06" db="EMBL/GenBank/DDBJ databases">
        <authorList>
            <person name="Broberg M."/>
        </authorList>
    </citation>
    <scope>NUCLEOTIDE SEQUENCE [LARGE SCALE GENOMIC DNA]</scope>
</reference>
<protein>
    <submittedName>
        <fullName evidence="1">Uncharacterized protein</fullName>
    </submittedName>
</protein>
<sequence>MLDKLNLYAILWLPCSIEVEKPWTYPDPSPDLAFDISSTEPPRFRAFRYSYRRHTIDVRKLDADSWVMLDKEWPRYHRAKVARLADRGDKVVQTLPQAREAAIELCQDLGEFLSRRYPSVYVIQRSEKDSSGWHGKGSITKIAMPSLGASYDLTKDDPLTVAGLIQPTDINILLRGEEGYYQLVAMMIAIGGGQRIKDKIGRNLADLHIEGHIPHYQEQLQRPLDRFLSKLKVESPIHRNTTGISIHDEFHWPTSTMGPEDDWDPKMRGPGIGTPSYGKWEPPKPITDVSQVWFRQERQVLRRLPKSGAIVWMVHTYIEPMAEVAQEPGIPGRLASLIRSWDDELAEHKGRHMYEKVLLPYLDQIHQKQVQDGVCEDGELPSNFPW</sequence>
<name>A0ABY6UXC9_BIOOC</name>
<dbReference type="Pfam" id="PF11927">
    <property type="entry name" value="HODM_asu-like"/>
    <property type="match status" value="1"/>
</dbReference>
<gene>
    <name evidence="1" type="ORF">CLO192961_LOCUS411318</name>
</gene>
<comment type="caution">
    <text evidence="1">The sequence shown here is derived from an EMBL/GenBank/DDBJ whole genome shotgun (WGS) entry which is preliminary data.</text>
</comment>
<organism evidence="1 2">
    <name type="scientific">Bionectria ochroleuca</name>
    <name type="common">Gliocladium roseum</name>
    <dbReference type="NCBI Taxonomy" id="29856"/>
    <lineage>
        <taxon>Eukaryota</taxon>
        <taxon>Fungi</taxon>
        <taxon>Dikarya</taxon>
        <taxon>Ascomycota</taxon>
        <taxon>Pezizomycotina</taxon>
        <taxon>Sordariomycetes</taxon>
        <taxon>Hypocreomycetidae</taxon>
        <taxon>Hypocreales</taxon>
        <taxon>Bionectriaceae</taxon>
        <taxon>Clonostachys</taxon>
    </lineage>
</organism>